<organism evidence="2 3">
    <name type="scientific">Naumovozyma dairenensis (strain ATCC 10597 / BCRC 20456 / CBS 421 / NBRC 0211 / NRRL Y-12639)</name>
    <name type="common">Saccharomyces dairenensis</name>
    <dbReference type="NCBI Taxonomy" id="1071378"/>
    <lineage>
        <taxon>Eukaryota</taxon>
        <taxon>Fungi</taxon>
        <taxon>Dikarya</taxon>
        <taxon>Ascomycota</taxon>
        <taxon>Saccharomycotina</taxon>
        <taxon>Saccharomycetes</taxon>
        <taxon>Saccharomycetales</taxon>
        <taxon>Saccharomycetaceae</taxon>
        <taxon>Naumovozyma</taxon>
    </lineage>
</organism>
<proteinExistence type="predicted"/>
<keyword evidence="1" id="KW-0812">Transmembrane</keyword>
<sequence length="161" mass="18894">MQWVAYLWSIFCLIIFAQGLYQIHKPTLLTFSQITVFFTLDTLFTCFFTLWFTAQWFQGSEGESAVQTSTGVQKRDTSLASQGATAGYEYFVTMLITFITLTFRFYFNCILASFVQELLSNPKFMIDQDDVEQDLKNKSMVKRWWIKNEKFCYRLCKSVLS</sequence>
<protein>
    <submittedName>
        <fullName evidence="2">Uncharacterized protein</fullName>
    </submittedName>
</protein>
<gene>
    <name evidence="2" type="primary">NDAI0B05660</name>
    <name evidence="2" type="ordered locus">NDAI_0B05660</name>
</gene>
<dbReference type="Proteomes" id="UP000000689">
    <property type="component" value="Chromosome 2"/>
</dbReference>
<dbReference type="Pfam" id="PF08552">
    <property type="entry name" value="Kei1"/>
    <property type="match status" value="1"/>
</dbReference>
<feature type="transmembrane region" description="Helical" evidence="1">
    <location>
        <begin position="35"/>
        <end position="54"/>
    </location>
</feature>
<dbReference type="OMA" id="FNCILAS"/>
<evidence type="ECO:0000256" key="1">
    <source>
        <dbReference type="SAM" id="Phobius"/>
    </source>
</evidence>
<feature type="transmembrane region" description="Helical" evidence="1">
    <location>
        <begin position="6"/>
        <end position="23"/>
    </location>
</feature>
<feature type="transmembrane region" description="Helical" evidence="1">
    <location>
        <begin position="90"/>
        <end position="115"/>
    </location>
</feature>
<dbReference type="GO" id="GO:0006673">
    <property type="term" value="P:inositol phosphoceramide metabolic process"/>
    <property type="evidence" value="ECO:0007669"/>
    <property type="project" value="EnsemblFungi"/>
</dbReference>
<keyword evidence="1" id="KW-0472">Membrane</keyword>
<dbReference type="OrthoDB" id="3338076at2759"/>
<dbReference type="AlphaFoldDB" id="G0W738"/>
<dbReference type="GO" id="GO:0000139">
    <property type="term" value="C:Golgi membrane"/>
    <property type="evidence" value="ECO:0007669"/>
    <property type="project" value="EnsemblFungi"/>
</dbReference>
<dbReference type="GeneID" id="11498269"/>
<dbReference type="PANTHER" id="PTHR28077">
    <property type="entry name" value="INOSITOL PHOSPHORYLCERAMIDE SYNTHASE REGULATORY SUBUNIT KEI1"/>
    <property type="match status" value="1"/>
</dbReference>
<dbReference type="STRING" id="1071378.G0W738"/>
<evidence type="ECO:0000313" key="3">
    <source>
        <dbReference type="Proteomes" id="UP000000689"/>
    </source>
</evidence>
<dbReference type="KEGG" id="ndi:NDAI_0B05660"/>
<dbReference type="EMBL" id="HE580268">
    <property type="protein sequence ID" value="CCD23599.1"/>
    <property type="molecule type" value="Genomic_DNA"/>
</dbReference>
<dbReference type="PANTHER" id="PTHR28077:SF1">
    <property type="entry name" value="INOSITOL PHOSPHORYLCERAMIDE SYNTHASE REGULATORY SUBUNIT KEI1"/>
    <property type="match status" value="1"/>
</dbReference>
<evidence type="ECO:0000313" key="2">
    <source>
        <dbReference type="EMBL" id="CCD23599.1"/>
    </source>
</evidence>
<reference evidence="2 3" key="1">
    <citation type="journal article" date="2011" name="Proc. Natl. Acad. Sci. U.S.A.">
        <title>Evolutionary erosion of yeast sex chromosomes by mating-type switching accidents.</title>
        <authorList>
            <person name="Gordon J.L."/>
            <person name="Armisen D."/>
            <person name="Proux-Wera E."/>
            <person name="Oheigeartaigh S.S."/>
            <person name="Byrne K.P."/>
            <person name="Wolfe K.H."/>
        </authorList>
    </citation>
    <scope>NUCLEOTIDE SEQUENCE [LARGE SCALE GENOMIC DNA]</scope>
    <source>
        <strain evidence="3">ATCC 10597 / BCRC 20456 / CBS 421 / NBRC 0211 / NRRL Y-12639</strain>
    </source>
</reference>
<dbReference type="HOGENOM" id="CLU_103819_1_0_1"/>
<accession>G0W738</accession>
<keyword evidence="3" id="KW-1185">Reference proteome</keyword>
<dbReference type="GO" id="GO:0070917">
    <property type="term" value="F:inositol phosphoceramide synthase regulator activity"/>
    <property type="evidence" value="ECO:0007669"/>
    <property type="project" value="EnsemblFungi"/>
</dbReference>
<dbReference type="GO" id="GO:0070916">
    <property type="term" value="C:inositol phosphoceramide synthase complex"/>
    <property type="evidence" value="ECO:0007669"/>
    <property type="project" value="EnsemblFungi"/>
</dbReference>
<dbReference type="eggNOG" id="ENOG502QT2Z">
    <property type="taxonomic scope" value="Eukaryota"/>
</dbReference>
<name>G0W738_NAUDC</name>
<dbReference type="GO" id="GO:0030148">
    <property type="term" value="P:sphingolipid biosynthetic process"/>
    <property type="evidence" value="ECO:0007669"/>
    <property type="project" value="EnsemblFungi"/>
</dbReference>
<keyword evidence="1" id="KW-1133">Transmembrane helix</keyword>
<dbReference type="InterPro" id="IPR013862">
    <property type="entry name" value="Kei1"/>
</dbReference>
<dbReference type="RefSeq" id="XP_003668842.1">
    <property type="nucleotide sequence ID" value="XM_003668794.1"/>
</dbReference>